<dbReference type="Proteomes" id="UP000306037">
    <property type="component" value="Unassembled WGS sequence"/>
</dbReference>
<dbReference type="AlphaFoldDB" id="A0A4U2MFZ2"/>
<dbReference type="InterPro" id="IPR045851">
    <property type="entry name" value="AMP-bd_C_sf"/>
</dbReference>
<dbReference type="SUPFAM" id="SSF56801">
    <property type="entry name" value="Acetyl-CoA synthetase-like"/>
    <property type="match status" value="1"/>
</dbReference>
<name>A0A4U2MFZ2_9BACI</name>
<evidence type="ECO:0000256" key="1">
    <source>
        <dbReference type="ARBA" id="ARBA00001957"/>
    </source>
</evidence>
<evidence type="ECO:0000256" key="4">
    <source>
        <dbReference type="ARBA" id="ARBA00022553"/>
    </source>
</evidence>
<comment type="similarity">
    <text evidence="2">Belongs to the ATP-dependent AMP-binding enzyme family.</text>
</comment>
<dbReference type="PROSITE" id="PS50075">
    <property type="entry name" value="CARRIER"/>
    <property type="match status" value="1"/>
</dbReference>
<sequence length="530" mass="60861">MPNVKTYVLDKNMLPVPVGVTGELYIGGAGIARGYLNRPELTAERFIRHPFNEEERLYRTGDLVRYLPDGNLDYLRRIDNQVKIRGFRIELEEIEANLERHPLVKEAVVLVTEDKLGEQRLVAYVVGDGSMHDWREYLKTQVPNYMVPAHFIKVDEIPLTTNGKVDRKALNNLTIQRENNFSTPIIPRDEIEYQLIKIWQDVLQIEDVYVNDDFFNRGGHSLLVIKLVSKIREKFGKEIKVSTLIKNPTVEGIACLIRDKHDMTKSVAALVPLQESEKRPFFCVHPFMGNVFCYIQLARLLKNHCSFYGLQNPLIEKGEIDELTLPELIQLYIEEIKHVQPEGPYRLGGWSLGGAIAYEIATVLKNQGEEVELLVLMDTKVPSKQDYKTSEDMLSYIYEHFIPRDLTEQEGDLVHKQDMLVEQLIMEGVLPPDADLMNLKQVINAHRKCLNIMAEHDLIPYSGEVLYFSAEEGKVLFTDWGPLLKGRVNKYSVPGSHEEIVDLPAVEKIAKYLLNEFEEIKETSLSLTEK</sequence>
<dbReference type="Pfam" id="PF00975">
    <property type="entry name" value="Thioesterase"/>
    <property type="match status" value="1"/>
</dbReference>
<dbReference type="InterPro" id="IPR025110">
    <property type="entry name" value="AMP-bd_C"/>
</dbReference>
<dbReference type="InterPro" id="IPR001031">
    <property type="entry name" value="Thioesterase"/>
</dbReference>
<dbReference type="InterPro" id="IPR029058">
    <property type="entry name" value="AB_hydrolase_fold"/>
</dbReference>
<dbReference type="FunFam" id="2.30.38.10:FF:000001">
    <property type="entry name" value="Non-ribosomal peptide synthetase PvdI"/>
    <property type="match status" value="1"/>
</dbReference>
<evidence type="ECO:0000256" key="3">
    <source>
        <dbReference type="ARBA" id="ARBA00022450"/>
    </source>
</evidence>
<dbReference type="GO" id="GO:0044550">
    <property type="term" value="P:secondary metabolite biosynthetic process"/>
    <property type="evidence" value="ECO:0007669"/>
    <property type="project" value="UniProtKB-ARBA"/>
</dbReference>
<dbReference type="InterPro" id="IPR036736">
    <property type="entry name" value="ACP-like_sf"/>
</dbReference>
<dbReference type="PANTHER" id="PTHR43767">
    <property type="entry name" value="LONG-CHAIN-FATTY-ACID--COA LIGASE"/>
    <property type="match status" value="1"/>
</dbReference>
<dbReference type="Gene3D" id="3.30.300.30">
    <property type="match status" value="1"/>
</dbReference>
<dbReference type="Pfam" id="PF13193">
    <property type="entry name" value="AMP-binding_C"/>
    <property type="match status" value="1"/>
</dbReference>
<evidence type="ECO:0000259" key="5">
    <source>
        <dbReference type="PROSITE" id="PS50075"/>
    </source>
</evidence>
<dbReference type="FunFam" id="3.30.300.30:FF:000010">
    <property type="entry name" value="Enterobactin synthetase component F"/>
    <property type="match status" value="1"/>
</dbReference>
<dbReference type="InterPro" id="IPR009081">
    <property type="entry name" value="PP-bd_ACP"/>
</dbReference>
<keyword evidence="4" id="KW-0597">Phosphoprotein</keyword>
<evidence type="ECO:0000313" key="7">
    <source>
        <dbReference type="Proteomes" id="UP000306037"/>
    </source>
</evidence>
<dbReference type="PANTHER" id="PTHR43767:SF10">
    <property type="entry name" value="SURFACTIN SYNTHASE SUBUNIT 1"/>
    <property type="match status" value="1"/>
</dbReference>
<dbReference type="SUPFAM" id="SSF47336">
    <property type="entry name" value="ACP-like"/>
    <property type="match status" value="1"/>
</dbReference>
<protein>
    <recommendedName>
        <fullName evidence="5">Carrier domain-containing protein</fullName>
    </recommendedName>
</protein>
<dbReference type="Pfam" id="PF00550">
    <property type="entry name" value="PP-binding"/>
    <property type="match status" value="1"/>
</dbReference>
<dbReference type="Gene3D" id="2.30.38.10">
    <property type="entry name" value="Luciferase, Domain 3"/>
    <property type="match status" value="1"/>
</dbReference>
<dbReference type="GO" id="GO:0016877">
    <property type="term" value="F:ligase activity, forming carbon-sulfur bonds"/>
    <property type="evidence" value="ECO:0007669"/>
    <property type="project" value="UniProtKB-ARBA"/>
</dbReference>
<proteinExistence type="inferred from homology"/>
<keyword evidence="3" id="KW-0596">Phosphopantetheine</keyword>
<evidence type="ECO:0000313" key="6">
    <source>
        <dbReference type="EMBL" id="TKH09810.1"/>
    </source>
</evidence>
<dbReference type="EMBL" id="SZOM01000329">
    <property type="protein sequence ID" value="TKH09810.1"/>
    <property type="molecule type" value="Genomic_DNA"/>
</dbReference>
<dbReference type="FunFam" id="1.10.1200.10:FF:000005">
    <property type="entry name" value="Nonribosomal peptide synthetase 1"/>
    <property type="match status" value="1"/>
</dbReference>
<reference evidence="6 7" key="1">
    <citation type="journal article" date="2019" name="Environ. Microbiol.">
        <title>An active ?-lactamase is a part of an orchestrated cell wall stress resistance network of Bacillus subtilis and related rhizosphere species.</title>
        <authorList>
            <person name="Bucher T."/>
            <person name="Keren-Paz A."/>
            <person name="Hausser J."/>
            <person name="Olender T."/>
            <person name="Cytryn E."/>
            <person name="Kolodkin-Gal I."/>
        </authorList>
    </citation>
    <scope>NUCLEOTIDE SEQUENCE [LARGE SCALE GENOMIC DNA]</scope>
    <source>
        <strain evidence="6 7">I71</strain>
    </source>
</reference>
<dbReference type="Gene3D" id="3.40.50.1820">
    <property type="entry name" value="alpha/beta hydrolase"/>
    <property type="match status" value="1"/>
</dbReference>
<feature type="domain" description="Carrier" evidence="5">
    <location>
        <begin position="186"/>
        <end position="261"/>
    </location>
</feature>
<accession>A0A4U2MFZ2</accession>
<dbReference type="InterPro" id="IPR050237">
    <property type="entry name" value="ATP-dep_AMP-bd_enzyme"/>
</dbReference>
<gene>
    <name evidence="6" type="ORF">FC694_27480</name>
</gene>
<organism evidence="6 7">
    <name type="scientific">Bacillus wiedmannii</name>
    <dbReference type="NCBI Taxonomy" id="1890302"/>
    <lineage>
        <taxon>Bacteria</taxon>
        <taxon>Bacillati</taxon>
        <taxon>Bacillota</taxon>
        <taxon>Bacilli</taxon>
        <taxon>Bacillales</taxon>
        <taxon>Bacillaceae</taxon>
        <taxon>Bacillus</taxon>
        <taxon>Bacillus cereus group</taxon>
    </lineage>
</organism>
<comment type="cofactor">
    <cofactor evidence="1">
        <name>pantetheine 4'-phosphate</name>
        <dbReference type="ChEBI" id="CHEBI:47942"/>
    </cofactor>
</comment>
<evidence type="ECO:0000256" key="2">
    <source>
        <dbReference type="ARBA" id="ARBA00006432"/>
    </source>
</evidence>
<comment type="caution">
    <text evidence="6">The sequence shown here is derived from an EMBL/GenBank/DDBJ whole genome shotgun (WGS) entry which is preliminary data.</text>
</comment>
<dbReference type="SUPFAM" id="SSF53474">
    <property type="entry name" value="alpha/beta-Hydrolases"/>
    <property type="match status" value="1"/>
</dbReference>